<dbReference type="EMBL" id="SRPF01000001">
    <property type="protein sequence ID" value="TGN41830.1"/>
    <property type="molecule type" value="Genomic_DNA"/>
</dbReference>
<protein>
    <submittedName>
        <fullName evidence="2">Uncharacterized protein</fullName>
    </submittedName>
</protein>
<keyword evidence="3" id="KW-1185">Reference proteome</keyword>
<dbReference type="OrthoDB" id="9812957at2"/>
<keyword evidence="1" id="KW-1133">Transmembrane helix</keyword>
<dbReference type="RefSeq" id="WP_135802215.1">
    <property type="nucleotide sequence ID" value="NZ_SRPF01000001.1"/>
</dbReference>
<feature type="transmembrane region" description="Helical" evidence="1">
    <location>
        <begin position="127"/>
        <end position="147"/>
    </location>
</feature>
<gene>
    <name evidence="2" type="ORF">E5Q11_04730</name>
</gene>
<organism evidence="2 3">
    <name type="scientific">Marinobacter confluentis</name>
    <dbReference type="NCBI Taxonomy" id="1697557"/>
    <lineage>
        <taxon>Bacteria</taxon>
        <taxon>Pseudomonadati</taxon>
        <taxon>Pseudomonadota</taxon>
        <taxon>Gammaproteobacteria</taxon>
        <taxon>Pseudomonadales</taxon>
        <taxon>Marinobacteraceae</taxon>
        <taxon>Marinobacter</taxon>
    </lineage>
</organism>
<dbReference type="AlphaFoldDB" id="A0A4Z1C853"/>
<name>A0A4Z1C853_9GAMM</name>
<keyword evidence="1" id="KW-0472">Membrane</keyword>
<dbReference type="Proteomes" id="UP000298325">
    <property type="component" value="Unassembled WGS sequence"/>
</dbReference>
<proteinExistence type="predicted"/>
<sequence>MAGRFDPSRIMQGFQGLTDNFASDYELPSIPVPDNRSRTEVREDFERKLEELDFESIELLKEKADSIIEPDEFFKLKDDLENSLVKFLRFYRTFQDLNSEESRKVALKEKELKLEAKHDWRSKFRLFFFRILASVLLVVTLFAIGYIEHQYDWARLPMTKYFSPTVIQP</sequence>
<keyword evidence="1" id="KW-0812">Transmembrane</keyword>
<reference evidence="2 3" key="1">
    <citation type="submission" date="2019-04" db="EMBL/GenBank/DDBJ databases">
        <authorList>
            <person name="Park S."/>
            <person name="Yoon J.-H."/>
        </authorList>
    </citation>
    <scope>NUCLEOTIDE SEQUENCE [LARGE SCALE GENOMIC DNA]</scope>
    <source>
        <strain evidence="2 3">HJM-18</strain>
    </source>
</reference>
<evidence type="ECO:0000256" key="1">
    <source>
        <dbReference type="SAM" id="Phobius"/>
    </source>
</evidence>
<accession>A0A4Z1C853</accession>
<evidence type="ECO:0000313" key="2">
    <source>
        <dbReference type="EMBL" id="TGN41830.1"/>
    </source>
</evidence>
<evidence type="ECO:0000313" key="3">
    <source>
        <dbReference type="Proteomes" id="UP000298325"/>
    </source>
</evidence>
<comment type="caution">
    <text evidence="2">The sequence shown here is derived from an EMBL/GenBank/DDBJ whole genome shotgun (WGS) entry which is preliminary data.</text>
</comment>